<evidence type="ECO:0000313" key="1">
    <source>
        <dbReference type="EMBL" id="RKN38255.1"/>
    </source>
</evidence>
<dbReference type="AlphaFoldDB" id="A0A3A9YQM5"/>
<gene>
    <name evidence="1" type="ORF">D7223_31435</name>
</gene>
<protein>
    <submittedName>
        <fullName evidence="1">Uncharacterized protein</fullName>
    </submittedName>
</protein>
<proteinExistence type="predicted"/>
<dbReference type="EMBL" id="RBAK01000022">
    <property type="protein sequence ID" value="RKN38255.1"/>
    <property type="molecule type" value="Genomic_DNA"/>
</dbReference>
<sequence>MLGVLVGVPAHAARAPRQPTFTAVAQHQQTLLGIPTRTITVGSADIALSMREANGAPFVAARTISATGSSGWSVRGEARTDCANNLTRDNGVPFSRCVVRLNLERPGNWNVSASGTVRGVQFQIGYTRSTGYSYANYRLSYDIELADHGYTVFTPTGRVVPISANGVSSVSRFTALRESDPLVGQYTASATTKATVGTNGAIRVIADRSAMGYRKNQQVVRNIKYLRQDTRAKTYTYSGEVLAYCPSGFRWIPVNTYFTLHTGSSTKLAVYATKPTGSNSAPCVGFLDLYK</sequence>
<accession>A0A3A9YQM5</accession>
<organism evidence="1 2">
    <name type="scientific">Micromonospora endolithica</name>
    <dbReference type="NCBI Taxonomy" id="230091"/>
    <lineage>
        <taxon>Bacteria</taxon>
        <taxon>Bacillati</taxon>
        <taxon>Actinomycetota</taxon>
        <taxon>Actinomycetes</taxon>
        <taxon>Micromonosporales</taxon>
        <taxon>Micromonosporaceae</taxon>
        <taxon>Micromonospora</taxon>
    </lineage>
</organism>
<comment type="caution">
    <text evidence="1">The sequence shown here is derived from an EMBL/GenBank/DDBJ whole genome shotgun (WGS) entry which is preliminary data.</text>
</comment>
<dbReference type="Proteomes" id="UP000281726">
    <property type="component" value="Unassembled WGS sequence"/>
</dbReference>
<evidence type="ECO:0000313" key="2">
    <source>
        <dbReference type="Proteomes" id="UP000281726"/>
    </source>
</evidence>
<reference evidence="1 2" key="1">
    <citation type="journal article" date="2004" name="Syst. Appl. Microbiol.">
        <title>Cryptoendolithic actinomycetes from antarctic sandstone rock samples: Micromonospora endolithica sp. nov. and two isolates related to Micromonospora coerulea Jensen 1932.</title>
        <authorList>
            <person name="Hirsch P."/>
            <person name="Mevs U."/>
            <person name="Kroppenstedt R.M."/>
            <person name="Schumann P."/>
            <person name="Stackebrandt E."/>
        </authorList>
    </citation>
    <scope>NUCLEOTIDE SEQUENCE [LARGE SCALE GENOMIC DNA]</scope>
    <source>
        <strain evidence="1 2">JCM 12677</strain>
    </source>
</reference>
<name>A0A3A9YQM5_9ACTN</name>
<keyword evidence="2" id="KW-1185">Reference proteome</keyword>